<reference evidence="2 3" key="1">
    <citation type="submission" date="2024-03" db="EMBL/GenBank/DDBJ databases">
        <title>A high-quality draft genome sequence of Diaporthe vaccinii, a causative agent of upright dieback and viscid rot disease in cranberry plants.</title>
        <authorList>
            <person name="Sarrasin M."/>
            <person name="Lang B.F."/>
            <person name="Burger G."/>
        </authorList>
    </citation>
    <scope>NUCLEOTIDE SEQUENCE [LARGE SCALE GENOMIC DNA]</scope>
    <source>
        <strain evidence="2 3">IS7</strain>
    </source>
</reference>
<feature type="region of interest" description="Disordered" evidence="1">
    <location>
        <begin position="150"/>
        <end position="209"/>
    </location>
</feature>
<evidence type="ECO:0000256" key="1">
    <source>
        <dbReference type="SAM" id="MobiDB-lite"/>
    </source>
</evidence>
<name>A0ABR4DVD7_9PEZI</name>
<feature type="compositionally biased region" description="Low complexity" evidence="1">
    <location>
        <begin position="179"/>
        <end position="209"/>
    </location>
</feature>
<dbReference type="EMBL" id="JBAWTH010000158">
    <property type="protein sequence ID" value="KAL2274340.1"/>
    <property type="molecule type" value="Genomic_DNA"/>
</dbReference>
<proteinExistence type="predicted"/>
<sequence length="209" mass="21781">MAPSAQNPVSPSANTLQVPMRQWYVGNHRDLYTMALSECNVIATWTAEGITTLMHVTGVDVAACITNLANHIHNTPGTIYVIAAAGPDNATQNWFVNSWYTPIKNAVLASPVLTTADKARIRWVAPDFNLLRTNVSAGLRGTFALLENGRYGPSNAPPRPASSSSSSSGSSFGNKGTLSAKGGSPARPSSSGSGKGASAGKTAAPLKKR</sequence>
<feature type="compositionally biased region" description="Low complexity" evidence="1">
    <location>
        <begin position="162"/>
        <end position="171"/>
    </location>
</feature>
<accession>A0ABR4DVD7</accession>
<organism evidence="2 3">
    <name type="scientific">Diaporthe vaccinii</name>
    <dbReference type="NCBI Taxonomy" id="105482"/>
    <lineage>
        <taxon>Eukaryota</taxon>
        <taxon>Fungi</taxon>
        <taxon>Dikarya</taxon>
        <taxon>Ascomycota</taxon>
        <taxon>Pezizomycotina</taxon>
        <taxon>Sordariomycetes</taxon>
        <taxon>Sordariomycetidae</taxon>
        <taxon>Diaporthales</taxon>
        <taxon>Diaporthaceae</taxon>
        <taxon>Diaporthe</taxon>
        <taxon>Diaporthe eres species complex</taxon>
    </lineage>
</organism>
<evidence type="ECO:0000313" key="3">
    <source>
        <dbReference type="Proteomes" id="UP001600888"/>
    </source>
</evidence>
<comment type="caution">
    <text evidence="2">The sequence shown here is derived from an EMBL/GenBank/DDBJ whole genome shotgun (WGS) entry which is preliminary data.</text>
</comment>
<dbReference type="Proteomes" id="UP001600888">
    <property type="component" value="Unassembled WGS sequence"/>
</dbReference>
<gene>
    <name evidence="2" type="ORF">FJTKL_03260</name>
</gene>
<evidence type="ECO:0000313" key="2">
    <source>
        <dbReference type="EMBL" id="KAL2274340.1"/>
    </source>
</evidence>
<protein>
    <submittedName>
        <fullName evidence="2">Uncharacterized protein</fullName>
    </submittedName>
</protein>
<keyword evidence="3" id="KW-1185">Reference proteome</keyword>